<dbReference type="SUPFAM" id="SSF47384">
    <property type="entry name" value="Homodimeric domain of signal transducing histidine kinase"/>
    <property type="match status" value="1"/>
</dbReference>
<dbReference type="Proteomes" id="UP000295706">
    <property type="component" value="Unassembled WGS sequence"/>
</dbReference>
<dbReference type="PRINTS" id="PR00344">
    <property type="entry name" value="BCTRLSENSOR"/>
</dbReference>
<feature type="coiled-coil region" evidence="4">
    <location>
        <begin position="133"/>
        <end position="201"/>
    </location>
</feature>
<dbReference type="AlphaFoldDB" id="A0A4R4JRZ1"/>
<feature type="transmembrane region" description="Helical" evidence="5">
    <location>
        <begin position="86"/>
        <end position="110"/>
    </location>
</feature>
<dbReference type="InterPro" id="IPR003594">
    <property type="entry name" value="HATPase_dom"/>
</dbReference>
<protein>
    <recommendedName>
        <fullName evidence="2">histidine kinase</fullName>
        <ecNumber evidence="2">2.7.13.3</ecNumber>
    </recommendedName>
</protein>
<keyword evidence="3" id="KW-0597">Phosphoprotein</keyword>
<gene>
    <name evidence="7" type="ORF">EZE20_23560</name>
</gene>
<dbReference type="PANTHER" id="PTHR43065">
    <property type="entry name" value="SENSOR HISTIDINE KINASE"/>
    <property type="match status" value="1"/>
</dbReference>
<dbReference type="EC" id="2.7.13.3" evidence="2"/>
<dbReference type="Pfam" id="PF02518">
    <property type="entry name" value="HATPase_c"/>
    <property type="match status" value="1"/>
</dbReference>
<dbReference type="EMBL" id="SMJU01000027">
    <property type="protein sequence ID" value="TDB57357.1"/>
    <property type="molecule type" value="Genomic_DNA"/>
</dbReference>
<evidence type="ECO:0000313" key="7">
    <source>
        <dbReference type="EMBL" id="TDB57357.1"/>
    </source>
</evidence>
<evidence type="ECO:0000256" key="3">
    <source>
        <dbReference type="ARBA" id="ARBA00022553"/>
    </source>
</evidence>
<dbReference type="InterPro" id="IPR003661">
    <property type="entry name" value="HisK_dim/P_dom"/>
</dbReference>
<dbReference type="PROSITE" id="PS50109">
    <property type="entry name" value="HIS_KIN"/>
    <property type="match status" value="1"/>
</dbReference>
<evidence type="ECO:0000256" key="4">
    <source>
        <dbReference type="SAM" id="Coils"/>
    </source>
</evidence>
<reference evidence="7 8" key="1">
    <citation type="submission" date="2019-02" db="EMBL/GenBank/DDBJ databases">
        <title>Arundinibacter roseus gen. nov., sp. nov., a new member of the family Cytophagaceae.</title>
        <authorList>
            <person name="Szuroczki S."/>
            <person name="Khayer B."/>
            <person name="Sproer C."/>
            <person name="Toumi M."/>
            <person name="Szabo A."/>
            <person name="Felfoldi T."/>
            <person name="Schumann P."/>
            <person name="Toth E."/>
        </authorList>
    </citation>
    <scope>NUCLEOTIDE SEQUENCE [LARGE SCALE GENOMIC DNA]</scope>
    <source>
        <strain evidence="7 8">DMA-k-7a</strain>
    </source>
</reference>
<keyword evidence="5" id="KW-0472">Membrane</keyword>
<comment type="catalytic activity">
    <reaction evidence="1">
        <text>ATP + protein L-histidine = ADP + protein N-phospho-L-histidine.</text>
        <dbReference type="EC" id="2.7.13.3"/>
    </reaction>
</comment>
<sequence length="454" mass="52224">MELVYFLIILFSTQYLRDTLHTKTEDPETDKRLNFLRIAAIVYFCISMVTSFDDQTGGMWLWHVLIVAFFWYLNHDEKFKSGKSYFQSFYAPIVIAIFLDVVSVALPTFYSKYDSYLDSFSSIAFIWVIAIWYQNRKQQKQLAAERLQRLEEEKQNQLIAAQKAELELVVGERTREILQQKEELETTLQHLQATQVQLIQSEKMASLGELTAGIAHEIQNPLNFVNNFAEVNTELIEELKEEQEKESPDLELIEEILTDLADNMQKMVYHGKRADSIVKGMLLHSRSGSGEKQLVDINALADEYMRLAYHGLRAKDKSFNAALEKNFQTDPLMGQVMPQDFGRVLLNIFNNAFYAVMERKREEGENFQPTVWLSTSQEENFLLIKIRDNGTGIPDAVKEKIFQPFFTTKPTGQGTGLGLSLSYDIIHKGHNGTLTVTSEKNSFTEFCVQIPLIN</sequence>
<evidence type="ECO:0000256" key="2">
    <source>
        <dbReference type="ARBA" id="ARBA00012438"/>
    </source>
</evidence>
<dbReference type="InterPro" id="IPR036890">
    <property type="entry name" value="HATPase_C_sf"/>
</dbReference>
<evidence type="ECO:0000259" key="6">
    <source>
        <dbReference type="PROSITE" id="PS50109"/>
    </source>
</evidence>
<feature type="domain" description="Histidine kinase" evidence="6">
    <location>
        <begin position="213"/>
        <end position="454"/>
    </location>
</feature>
<dbReference type="InterPro" id="IPR036097">
    <property type="entry name" value="HisK_dim/P_sf"/>
</dbReference>
<feature type="transmembrane region" description="Helical" evidence="5">
    <location>
        <begin position="116"/>
        <end position="133"/>
    </location>
</feature>
<accession>A0A4R4JRZ1</accession>
<dbReference type="SUPFAM" id="SSF55874">
    <property type="entry name" value="ATPase domain of HSP90 chaperone/DNA topoisomerase II/histidine kinase"/>
    <property type="match status" value="1"/>
</dbReference>
<dbReference type="PANTHER" id="PTHR43065:SF42">
    <property type="entry name" value="TWO-COMPONENT SENSOR PPRA"/>
    <property type="match status" value="1"/>
</dbReference>
<dbReference type="Gene3D" id="1.10.287.130">
    <property type="match status" value="1"/>
</dbReference>
<dbReference type="SMART" id="SM00387">
    <property type="entry name" value="HATPase_c"/>
    <property type="match status" value="1"/>
</dbReference>
<keyword evidence="5" id="KW-1133">Transmembrane helix</keyword>
<dbReference type="GO" id="GO:0000155">
    <property type="term" value="F:phosphorelay sensor kinase activity"/>
    <property type="evidence" value="ECO:0007669"/>
    <property type="project" value="InterPro"/>
</dbReference>
<keyword evidence="4" id="KW-0175">Coiled coil</keyword>
<keyword evidence="5" id="KW-0812">Transmembrane</keyword>
<evidence type="ECO:0000313" key="8">
    <source>
        <dbReference type="Proteomes" id="UP000295706"/>
    </source>
</evidence>
<feature type="transmembrane region" description="Helical" evidence="5">
    <location>
        <begin position="35"/>
        <end position="52"/>
    </location>
</feature>
<organism evidence="7 8">
    <name type="scientific">Arundinibacter roseus</name>
    <dbReference type="NCBI Taxonomy" id="2070510"/>
    <lineage>
        <taxon>Bacteria</taxon>
        <taxon>Pseudomonadati</taxon>
        <taxon>Bacteroidota</taxon>
        <taxon>Cytophagia</taxon>
        <taxon>Cytophagales</taxon>
        <taxon>Spirosomataceae</taxon>
        <taxon>Arundinibacter</taxon>
    </lineage>
</organism>
<dbReference type="InterPro" id="IPR004358">
    <property type="entry name" value="Sig_transdc_His_kin-like_C"/>
</dbReference>
<dbReference type="OrthoDB" id="9806995at2"/>
<dbReference type="Gene3D" id="3.30.565.10">
    <property type="entry name" value="Histidine kinase-like ATPase, C-terminal domain"/>
    <property type="match status" value="1"/>
</dbReference>
<comment type="caution">
    <text evidence="7">The sequence shown here is derived from an EMBL/GenBank/DDBJ whole genome shotgun (WGS) entry which is preliminary data.</text>
</comment>
<dbReference type="RefSeq" id="WP_132122425.1">
    <property type="nucleotide sequence ID" value="NZ_SMJU01000027.1"/>
</dbReference>
<dbReference type="InterPro" id="IPR005467">
    <property type="entry name" value="His_kinase_dom"/>
</dbReference>
<proteinExistence type="predicted"/>
<feature type="transmembrane region" description="Helical" evidence="5">
    <location>
        <begin position="58"/>
        <end position="74"/>
    </location>
</feature>
<name>A0A4R4JRZ1_9BACT</name>
<keyword evidence="8" id="KW-1185">Reference proteome</keyword>
<dbReference type="CDD" id="cd00082">
    <property type="entry name" value="HisKA"/>
    <property type="match status" value="1"/>
</dbReference>
<evidence type="ECO:0000256" key="5">
    <source>
        <dbReference type="SAM" id="Phobius"/>
    </source>
</evidence>
<evidence type="ECO:0000256" key="1">
    <source>
        <dbReference type="ARBA" id="ARBA00000085"/>
    </source>
</evidence>